<dbReference type="Pfam" id="PF00072">
    <property type="entry name" value="Response_reg"/>
    <property type="match status" value="2"/>
</dbReference>
<name>A0A3R8U546_9BURK</name>
<dbReference type="Gene3D" id="3.30.450.20">
    <property type="entry name" value="PAS domain"/>
    <property type="match status" value="1"/>
</dbReference>
<dbReference type="InterPro" id="IPR035965">
    <property type="entry name" value="PAS-like_dom_sf"/>
</dbReference>
<dbReference type="InterPro" id="IPR000014">
    <property type="entry name" value="PAS"/>
</dbReference>
<evidence type="ECO:0000313" key="16">
    <source>
        <dbReference type="Proteomes" id="UP000269265"/>
    </source>
</evidence>
<gene>
    <name evidence="15" type="ORF">EIP75_07485</name>
</gene>
<evidence type="ECO:0000256" key="2">
    <source>
        <dbReference type="ARBA" id="ARBA00012438"/>
    </source>
</evidence>
<evidence type="ECO:0000259" key="13">
    <source>
        <dbReference type="PROSITE" id="PS50109"/>
    </source>
</evidence>
<dbReference type="Pfam" id="PF08448">
    <property type="entry name" value="PAS_4"/>
    <property type="match status" value="1"/>
</dbReference>
<keyword evidence="3 11" id="KW-0597">Phosphoprotein</keyword>
<dbReference type="InterPro" id="IPR013656">
    <property type="entry name" value="PAS_4"/>
</dbReference>
<dbReference type="Pfam" id="PF00512">
    <property type="entry name" value="HisKA"/>
    <property type="match status" value="1"/>
</dbReference>
<dbReference type="CDD" id="cd00082">
    <property type="entry name" value="HisKA"/>
    <property type="match status" value="1"/>
</dbReference>
<dbReference type="PROSITE" id="PS50109">
    <property type="entry name" value="HIS_KIN"/>
    <property type="match status" value="1"/>
</dbReference>
<dbReference type="InterPro" id="IPR011006">
    <property type="entry name" value="CheY-like_superfamily"/>
</dbReference>
<keyword evidence="12" id="KW-0175">Coiled coil</keyword>
<evidence type="ECO:0000256" key="7">
    <source>
        <dbReference type="ARBA" id="ARBA00023012"/>
    </source>
</evidence>
<dbReference type="FunFam" id="3.30.565.10:FF:000010">
    <property type="entry name" value="Sensor histidine kinase RcsC"/>
    <property type="match status" value="1"/>
</dbReference>
<evidence type="ECO:0000256" key="8">
    <source>
        <dbReference type="ARBA" id="ARBA00023026"/>
    </source>
</evidence>
<dbReference type="Gene3D" id="3.30.565.10">
    <property type="entry name" value="Histidine kinase-like ATPase, C-terminal domain"/>
    <property type="match status" value="1"/>
</dbReference>
<feature type="coiled-coil region" evidence="12">
    <location>
        <begin position="144"/>
        <end position="171"/>
    </location>
</feature>
<comment type="function">
    <text evidence="9">Member of the two-component regulatory system BvgS/BvgA. Phosphorylates BvgA via a four-step phosphorelay in response to environmental signals.</text>
</comment>
<organism evidence="15 16">
    <name type="scientific">Aquabacterium soli</name>
    <dbReference type="NCBI Taxonomy" id="2493092"/>
    <lineage>
        <taxon>Bacteria</taxon>
        <taxon>Pseudomonadati</taxon>
        <taxon>Pseudomonadota</taxon>
        <taxon>Betaproteobacteria</taxon>
        <taxon>Burkholderiales</taxon>
        <taxon>Aquabacterium</taxon>
    </lineage>
</organism>
<dbReference type="Gene3D" id="1.10.287.130">
    <property type="match status" value="1"/>
</dbReference>
<keyword evidence="4" id="KW-0808">Transferase</keyword>
<dbReference type="Proteomes" id="UP000269265">
    <property type="component" value="Unassembled WGS sequence"/>
</dbReference>
<dbReference type="EMBL" id="RSED01000005">
    <property type="protein sequence ID" value="RRS04821.1"/>
    <property type="molecule type" value="Genomic_DNA"/>
</dbReference>
<sequence length="714" mass="78885">MTRALKPVPAQAVPVPAPDFRVLFEGLPGLYLVFDTELRAVAVSEAYLAATGASREHLLGRPLAEIFPQAPYHPGAPAGDVLLDSVRQVLDTGEPDAMELLQRDLPQSDGTFEAHYWTPHNSPLRDPQGHIVGVVHRLDDVTDYVRMRQLRAELEQQAQDLRQRETQSRRLAAELEVVNGEIATKNKLLEEASRLKSEFLSSMSHELRTPLNAIIGFSEILKDGMAGELSQQQRIYLGHVFEGGNHLLSLINDILDLSKIEAGKMELSLETVDLQALLADSLLVVADKARGKRVRLLTELSPSVHDDVKADSRRVRQILHNLLSNAVKFTPSDGSVTVQLARVPRERAANAVPGFASGRRTPLPPGDFHEFVELSVRDTGIGMRPQDLDLLFMPFSQVTSPESRTQEGTGLGLAMVRRLAELHGGAVAVSSEVGQGSRFTVWLPIHAAQPHQENLEQLQMPQLTLRSTALIIEDDDRAATMMRLQLESLGFQTRRALSAEDALVLSEHFVPELITLDIRLPGMDGWEFLQRMKAIPRWAQVPVVVVSVEGDGRMLGYSMGVSLVLQKPLTMEDLKRGLEHLGMARNTPRHTTVLVIDDDAQSVERVAEPLNHLGCVVLRAYGGSEGISLARRFNPDLIVLDLEMPEVSGFEVVDALKGDPASARIPVMVVTGRDLTLRDRQRLSGGLFELVNKTEFDQGRFIGEVQRALSPYVH</sequence>
<dbReference type="InterPro" id="IPR036097">
    <property type="entry name" value="HisK_dim/P_sf"/>
</dbReference>
<dbReference type="CDD" id="cd16922">
    <property type="entry name" value="HATPase_EvgS-ArcB-TorS-like"/>
    <property type="match status" value="1"/>
</dbReference>
<dbReference type="AlphaFoldDB" id="A0A3R8U546"/>
<dbReference type="OrthoDB" id="5519028at2"/>
<evidence type="ECO:0000313" key="15">
    <source>
        <dbReference type="EMBL" id="RRS04821.1"/>
    </source>
</evidence>
<dbReference type="SUPFAM" id="SSF55874">
    <property type="entry name" value="ATPase domain of HSP90 chaperone/DNA topoisomerase II/histidine kinase"/>
    <property type="match status" value="1"/>
</dbReference>
<comment type="catalytic activity">
    <reaction evidence="1">
        <text>ATP + protein L-histidine = ADP + protein N-phospho-L-histidine.</text>
        <dbReference type="EC" id="2.7.13.3"/>
    </reaction>
</comment>
<dbReference type="SMART" id="SM00448">
    <property type="entry name" value="REC"/>
    <property type="match status" value="2"/>
</dbReference>
<evidence type="ECO:0000256" key="1">
    <source>
        <dbReference type="ARBA" id="ARBA00000085"/>
    </source>
</evidence>
<feature type="domain" description="Response regulatory" evidence="14">
    <location>
        <begin position="592"/>
        <end position="709"/>
    </location>
</feature>
<dbReference type="SUPFAM" id="SSF47384">
    <property type="entry name" value="Homodimeric domain of signal transducing histidine kinase"/>
    <property type="match status" value="1"/>
</dbReference>
<dbReference type="SMART" id="SM00387">
    <property type="entry name" value="HATPase_c"/>
    <property type="match status" value="1"/>
</dbReference>
<accession>A0A3R8U546</accession>
<protein>
    <recommendedName>
        <fullName evidence="10">Virulence sensor protein BvgS</fullName>
        <ecNumber evidence="2">2.7.13.3</ecNumber>
    </recommendedName>
</protein>
<keyword evidence="8" id="KW-0843">Virulence</keyword>
<proteinExistence type="predicted"/>
<evidence type="ECO:0000259" key="14">
    <source>
        <dbReference type="PROSITE" id="PS50110"/>
    </source>
</evidence>
<dbReference type="InterPro" id="IPR003594">
    <property type="entry name" value="HATPase_dom"/>
</dbReference>
<dbReference type="SUPFAM" id="SSF52172">
    <property type="entry name" value="CheY-like"/>
    <property type="match status" value="2"/>
</dbReference>
<dbReference type="InterPro" id="IPR004358">
    <property type="entry name" value="Sig_transdc_His_kin-like_C"/>
</dbReference>
<dbReference type="Gene3D" id="3.40.50.2300">
    <property type="match status" value="2"/>
</dbReference>
<keyword evidence="5" id="KW-0732">Signal</keyword>
<evidence type="ECO:0000256" key="6">
    <source>
        <dbReference type="ARBA" id="ARBA00022777"/>
    </source>
</evidence>
<dbReference type="InterPro" id="IPR005467">
    <property type="entry name" value="His_kinase_dom"/>
</dbReference>
<feature type="domain" description="Histidine kinase" evidence="13">
    <location>
        <begin position="202"/>
        <end position="447"/>
    </location>
</feature>
<dbReference type="PANTHER" id="PTHR43047">
    <property type="entry name" value="TWO-COMPONENT HISTIDINE PROTEIN KINASE"/>
    <property type="match status" value="1"/>
</dbReference>
<dbReference type="CDD" id="cd00156">
    <property type="entry name" value="REC"/>
    <property type="match status" value="1"/>
</dbReference>
<dbReference type="GO" id="GO:0005886">
    <property type="term" value="C:plasma membrane"/>
    <property type="evidence" value="ECO:0007669"/>
    <property type="project" value="TreeGrafter"/>
</dbReference>
<dbReference type="RefSeq" id="WP_125242639.1">
    <property type="nucleotide sequence ID" value="NZ_RSED01000005.1"/>
</dbReference>
<evidence type="ECO:0000256" key="5">
    <source>
        <dbReference type="ARBA" id="ARBA00022729"/>
    </source>
</evidence>
<dbReference type="GO" id="GO:0009927">
    <property type="term" value="F:histidine phosphotransfer kinase activity"/>
    <property type="evidence" value="ECO:0007669"/>
    <property type="project" value="TreeGrafter"/>
</dbReference>
<comment type="caution">
    <text evidence="15">The sequence shown here is derived from an EMBL/GenBank/DDBJ whole genome shotgun (WGS) entry which is preliminary data.</text>
</comment>
<evidence type="ECO:0000256" key="3">
    <source>
        <dbReference type="ARBA" id="ARBA00022553"/>
    </source>
</evidence>
<dbReference type="EC" id="2.7.13.3" evidence="2"/>
<evidence type="ECO:0000256" key="4">
    <source>
        <dbReference type="ARBA" id="ARBA00022679"/>
    </source>
</evidence>
<dbReference type="CDD" id="cd00130">
    <property type="entry name" value="PAS"/>
    <property type="match status" value="1"/>
</dbReference>
<reference evidence="15 16" key="1">
    <citation type="submission" date="2018-12" db="EMBL/GenBank/DDBJ databases">
        <title>The whole draft genome of Aquabacterium sp. SJQ9.</title>
        <authorList>
            <person name="Sun L."/>
            <person name="Gao X."/>
            <person name="Chen W."/>
            <person name="Huang K."/>
        </authorList>
    </citation>
    <scope>NUCLEOTIDE SEQUENCE [LARGE SCALE GENOMIC DNA]</scope>
    <source>
        <strain evidence="15 16">SJQ9</strain>
    </source>
</reference>
<keyword evidence="7" id="KW-0902">Two-component regulatory system</keyword>
<dbReference type="PANTHER" id="PTHR43047:SF63">
    <property type="entry name" value="HISTIDINE KINASE"/>
    <property type="match status" value="1"/>
</dbReference>
<evidence type="ECO:0000256" key="12">
    <source>
        <dbReference type="SAM" id="Coils"/>
    </source>
</evidence>
<dbReference type="InterPro" id="IPR001789">
    <property type="entry name" value="Sig_transdc_resp-reg_receiver"/>
</dbReference>
<dbReference type="InterPro" id="IPR036890">
    <property type="entry name" value="HATPase_C_sf"/>
</dbReference>
<keyword evidence="16" id="KW-1185">Reference proteome</keyword>
<dbReference type="Pfam" id="PF02518">
    <property type="entry name" value="HATPase_c"/>
    <property type="match status" value="1"/>
</dbReference>
<dbReference type="GO" id="GO:0000155">
    <property type="term" value="F:phosphorelay sensor kinase activity"/>
    <property type="evidence" value="ECO:0007669"/>
    <property type="project" value="InterPro"/>
</dbReference>
<dbReference type="PRINTS" id="PR00344">
    <property type="entry name" value="BCTRLSENSOR"/>
</dbReference>
<feature type="domain" description="Response regulatory" evidence="14">
    <location>
        <begin position="468"/>
        <end position="582"/>
    </location>
</feature>
<dbReference type="SUPFAM" id="SSF55785">
    <property type="entry name" value="PYP-like sensor domain (PAS domain)"/>
    <property type="match status" value="1"/>
</dbReference>
<dbReference type="PROSITE" id="PS50110">
    <property type="entry name" value="RESPONSE_REGULATORY"/>
    <property type="match status" value="2"/>
</dbReference>
<evidence type="ECO:0000256" key="9">
    <source>
        <dbReference type="ARBA" id="ARBA00058004"/>
    </source>
</evidence>
<evidence type="ECO:0000256" key="10">
    <source>
        <dbReference type="ARBA" id="ARBA00070152"/>
    </source>
</evidence>
<dbReference type="InterPro" id="IPR003661">
    <property type="entry name" value="HisK_dim/P_dom"/>
</dbReference>
<feature type="modified residue" description="4-aspartylphosphate" evidence="11">
    <location>
        <position position="641"/>
    </location>
</feature>
<feature type="modified residue" description="4-aspartylphosphate" evidence="11">
    <location>
        <position position="517"/>
    </location>
</feature>
<dbReference type="SMART" id="SM00388">
    <property type="entry name" value="HisKA"/>
    <property type="match status" value="1"/>
</dbReference>
<keyword evidence="6" id="KW-0418">Kinase</keyword>
<evidence type="ECO:0000256" key="11">
    <source>
        <dbReference type="PROSITE-ProRule" id="PRU00169"/>
    </source>
</evidence>